<dbReference type="AlphaFoldDB" id="A0A1T4XSG4"/>
<evidence type="ECO:0000313" key="3">
    <source>
        <dbReference type="EMBL" id="SKA92068.1"/>
    </source>
</evidence>
<dbReference type="Proteomes" id="UP000190460">
    <property type="component" value="Unassembled WGS sequence"/>
</dbReference>
<organism evidence="3 4">
    <name type="scientific">Thiothrix eikelboomii</name>
    <dbReference type="NCBI Taxonomy" id="92487"/>
    <lineage>
        <taxon>Bacteria</taxon>
        <taxon>Pseudomonadati</taxon>
        <taxon>Pseudomonadota</taxon>
        <taxon>Gammaproteobacteria</taxon>
        <taxon>Thiotrichales</taxon>
        <taxon>Thiotrichaceae</taxon>
        <taxon>Thiothrix</taxon>
    </lineage>
</organism>
<keyword evidence="1" id="KW-0812">Transmembrane</keyword>
<feature type="transmembrane region" description="Helical" evidence="1">
    <location>
        <begin position="557"/>
        <end position="576"/>
    </location>
</feature>
<evidence type="ECO:0000259" key="2">
    <source>
        <dbReference type="Pfam" id="PF18998"/>
    </source>
</evidence>
<dbReference type="Gene3D" id="2.60.40.10">
    <property type="entry name" value="Immunoglobulins"/>
    <property type="match status" value="1"/>
</dbReference>
<sequence length="582" mass="59185">MKGTLTLKDVSFSGNAVTAGVGNSFSTDNNDGQAKAKDVFICTRSVGNNHPSAALCAATVNQCGTISVTDIVGTFGTTCPYTITTTAAPVAGGTVTCDPNPVMTAGNTTCTATPNSSYTFSSWSGACSGTASCTLSNVTANQSVTGHFKQVQTVAFDAATPTRKTFGDAAFAVTVTTTASGLTATLGSSTPTVCSVAANTVTLLAAGTCTLTANQAGNDNYAAATEVTQNIIVDKASQTITFAQPAAPTFVLNGTFTVAATSSANLNVSFNSSTPTVCSVSGTTVTMLSVGDCTLSATQTGDANYAAATAVTRTVTFGKASQTVSFDAATPTRKTLGDAAFPVTITTTASGLTATLGSSTPTVCNVAGNMVTLLAAGTCTLTANQAGNDNYAAATEVRHPITVDSAPPPIADEVSLTQQGRVISKDDTTPSTEDGTDFGSIPILSQLTQTFTLSNRRTTPITIQSMSLQDTTRAAQGTGLDGWAIFGLQSAYAMGVSDFSLATTTPFTINQGASQNFTLNFTPSVVGLREGIVVITFSDASIFRFAIRGTGTNSATIPIFSPVGLLALLGGLVWWGRRRKRG</sequence>
<gene>
    <name evidence="3" type="ORF">SAMN02745130_03344</name>
</gene>
<proteinExistence type="predicted"/>
<dbReference type="InterPro" id="IPR013783">
    <property type="entry name" value="Ig-like_fold"/>
</dbReference>
<accession>A0A1T4XSG4</accession>
<dbReference type="InterPro" id="IPR044060">
    <property type="entry name" value="Bacterial_rp_domain"/>
</dbReference>
<feature type="domain" description="Bacterial repeat" evidence="2">
    <location>
        <begin position="84"/>
        <end position="151"/>
    </location>
</feature>
<evidence type="ECO:0000313" key="4">
    <source>
        <dbReference type="Proteomes" id="UP000190460"/>
    </source>
</evidence>
<dbReference type="EMBL" id="FUYB01000021">
    <property type="protein sequence ID" value="SKA92068.1"/>
    <property type="molecule type" value="Genomic_DNA"/>
</dbReference>
<evidence type="ECO:0000256" key="1">
    <source>
        <dbReference type="SAM" id="Phobius"/>
    </source>
</evidence>
<protein>
    <recommendedName>
        <fullName evidence="2">Bacterial repeat domain-containing protein</fullName>
    </recommendedName>
</protein>
<name>A0A1T4XSG4_9GAMM</name>
<keyword evidence="1" id="KW-0472">Membrane</keyword>
<reference evidence="3 4" key="1">
    <citation type="submission" date="2017-02" db="EMBL/GenBank/DDBJ databases">
        <authorList>
            <person name="Peterson S.W."/>
        </authorList>
    </citation>
    <scope>NUCLEOTIDE SEQUENCE [LARGE SCALE GENOMIC DNA]</scope>
    <source>
        <strain evidence="3 4">ATCC 49788</strain>
    </source>
</reference>
<keyword evidence="4" id="KW-1185">Reference proteome</keyword>
<keyword evidence="1" id="KW-1133">Transmembrane helix</keyword>
<dbReference type="Pfam" id="PF18998">
    <property type="entry name" value="Flg_new_2"/>
    <property type="match status" value="1"/>
</dbReference>